<sequence length="951" mass="107315">MNCPDEIQLDLDNGIDRKLLANLRGRYLQINAGRLQRAMAGLSPRQQQVLTVLPVLFHVNHPLLPGYVSSTTPAGICDFEPSADQVFEAQRLARAFSYKARDNTSPRPIDGLFLIGSLGTLAQAEDSDIDVWVCHTSDLEREALEALQRKCQLLETWAASQGADTHIFLIDTQAFAQGQRTGQLGTDDCGTTQHYLLLDEFYRTTLWLAGRTPLWWLVPPDQENGYPAYAQALLAKRFVRPGEALDLGHLAQIPGHEFVGAGLWQLFKGIDAPHKSLLKLLLTEAYASEYPAVRCLSLDYKQAVFANQLDLDRLDPYVMVYRRIERYLMQRREQARLELVRRSLYLKVNSKLSEQGRAEGWQRRLLRSLTDEWGWGGAQLALLDGRPGWGVHQVTLERRERVAELSRSYRFLVQFARTHDATSRADLRELNLLGRRLQAAFERRADKVETLQSDRACDLAEQTVTLAQSPSRRAPGGHPWALYSGNLHGHEMELANPIKRCWHLVELLVWAHCNGVIDRHTRLALHPGISDLKEPELQGLLASLQQLIVLPLPAVSEVSLLQPSVADDVLLLINVGIDPLPHHRELDILLTTERTDSLSYGGLRENLVLTVDQVTVNSWNEVLVHRYDGEHALMRCLRDFINLPKQASGWPNVRAHCFAQHRAQAISQRVAELFQTARQLHAQDVPGRYLVQVAHQVHVLEWLQGKVVLTSLDDHDALLTFMGQERSTYSPVCLDANALPDTDVGLVLEQGRRDCVQVFYRLFDSWAELYVLDECNALWHQRVPLQDEPHLLLPLHRFLASVLRRREAQLPYGARQAARLDIVYAQLLGSGSARARGLEQRAAPDAGNVQPYYDVQAMIHADTDGATHVTLFCEQQEFSELDHGPSLYGVVAREIIAQRRSAGLYRCYITDLDVSGLPDGRQATTQVYLNYKRTLEQALNEGLQQVLAGQA</sequence>
<reference evidence="2 3" key="1">
    <citation type="submission" date="2020-11" db="EMBL/GenBank/DDBJ databases">
        <title>Pseudomonas fulva producing VIM-24.</title>
        <authorList>
            <person name="Liu S."/>
        </authorList>
    </citation>
    <scope>NUCLEOTIDE SEQUENCE [LARGE SCALE GENOMIC DNA]</scope>
    <source>
        <strain evidence="2 3">ZDHY414</strain>
    </source>
</reference>
<dbReference type="GO" id="GO:0004016">
    <property type="term" value="F:adenylate cyclase activity"/>
    <property type="evidence" value="ECO:0007669"/>
    <property type="project" value="InterPro"/>
</dbReference>
<dbReference type="Pfam" id="PF01295">
    <property type="entry name" value="Adenylate_cycl"/>
    <property type="match status" value="1"/>
</dbReference>
<accession>A0A7S9Q2W6</accession>
<evidence type="ECO:0000313" key="3">
    <source>
        <dbReference type="Proteomes" id="UP000594430"/>
    </source>
</evidence>
<dbReference type="PANTHER" id="PTHR38760">
    <property type="entry name" value="ADENYLATE CYCLASE"/>
    <property type="match status" value="1"/>
</dbReference>
<dbReference type="PANTHER" id="PTHR38760:SF1">
    <property type="entry name" value="ADENYLATE CYCLASE"/>
    <property type="match status" value="1"/>
</dbReference>
<protein>
    <submittedName>
        <fullName evidence="2">Class I adenylate cyclase</fullName>
    </submittedName>
</protein>
<evidence type="ECO:0000259" key="1">
    <source>
        <dbReference type="Pfam" id="PF12633"/>
    </source>
</evidence>
<evidence type="ECO:0000313" key="2">
    <source>
        <dbReference type="EMBL" id="QPH48977.1"/>
    </source>
</evidence>
<feature type="domain" description="Adenylate cyclase class-I N-terminal" evidence="1">
    <location>
        <begin position="21"/>
        <end position="216"/>
    </location>
</feature>
<gene>
    <name evidence="2" type="ORF">IZU98_21830</name>
</gene>
<dbReference type="InterPro" id="IPR000274">
    <property type="entry name" value="Adenylate_cyclase_1"/>
</dbReference>
<dbReference type="Proteomes" id="UP000594430">
    <property type="component" value="Chromosome"/>
</dbReference>
<dbReference type="GO" id="GO:0006171">
    <property type="term" value="P:cAMP biosynthetic process"/>
    <property type="evidence" value="ECO:0007669"/>
    <property type="project" value="InterPro"/>
</dbReference>
<organism evidence="2 3">
    <name type="scientific">Pseudomonas fulva</name>
    <dbReference type="NCBI Taxonomy" id="47880"/>
    <lineage>
        <taxon>Bacteria</taxon>
        <taxon>Pseudomonadati</taxon>
        <taxon>Pseudomonadota</taxon>
        <taxon>Gammaproteobacteria</taxon>
        <taxon>Pseudomonadales</taxon>
        <taxon>Pseudomonadaceae</taxon>
        <taxon>Pseudomonas</taxon>
    </lineage>
</organism>
<proteinExistence type="predicted"/>
<dbReference type="PIRSF" id="PIRSF001444">
    <property type="entry name" value="Adenylate_cycl"/>
    <property type="match status" value="1"/>
</dbReference>
<dbReference type="AlphaFoldDB" id="A0A7S9Q2W6"/>
<dbReference type="Pfam" id="PF12633">
    <property type="entry name" value="Adenyl_cycl_N"/>
    <property type="match status" value="1"/>
</dbReference>
<name>A0A7S9Q2W6_9PSED</name>
<dbReference type="InterPro" id="IPR024685">
    <property type="entry name" value="Adenylate_cyclase_1_N"/>
</dbReference>
<dbReference type="EMBL" id="CP064946">
    <property type="protein sequence ID" value="QPH48977.1"/>
    <property type="molecule type" value="Genomic_DNA"/>
</dbReference>
<dbReference type="RefSeq" id="WP_196110262.1">
    <property type="nucleotide sequence ID" value="NZ_CP064943.1"/>
</dbReference>